<protein>
    <submittedName>
        <fullName evidence="1">Uncharacterized protein</fullName>
    </submittedName>
</protein>
<evidence type="ECO:0000313" key="2">
    <source>
        <dbReference type="Proteomes" id="UP000075809"/>
    </source>
</evidence>
<name>A0A151WPW4_9HYME</name>
<reference evidence="1 2" key="1">
    <citation type="submission" date="2015-09" db="EMBL/GenBank/DDBJ databases">
        <title>Trachymyrmex zeteki WGS genome.</title>
        <authorList>
            <person name="Nygaard S."/>
            <person name="Hu H."/>
            <person name="Boomsma J."/>
            <person name="Zhang G."/>
        </authorList>
    </citation>
    <scope>NUCLEOTIDE SEQUENCE [LARGE SCALE GENOMIC DNA]</scope>
    <source>
        <strain evidence="1">Tzet28-1</strain>
        <tissue evidence="1">Whole body</tissue>
    </source>
</reference>
<keyword evidence="2" id="KW-1185">Reference proteome</keyword>
<organism evidence="1 2">
    <name type="scientific">Mycetomoellerius zeteki</name>
    <dbReference type="NCBI Taxonomy" id="64791"/>
    <lineage>
        <taxon>Eukaryota</taxon>
        <taxon>Metazoa</taxon>
        <taxon>Ecdysozoa</taxon>
        <taxon>Arthropoda</taxon>
        <taxon>Hexapoda</taxon>
        <taxon>Insecta</taxon>
        <taxon>Pterygota</taxon>
        <taxon>Neoptera</taxon>
        <taxon>Endopterygota</taxon>
        <taxon>Hymenoptera</taxon>
        <taxon>Apocrita</taxon>
        <taxon>Aculeata</taxon>
        <taxon>Formicoidea</taxon>
        <taxon>Formicidae</taxon>
        <taxon>Myrmicinae</taxon>
        <taxon>Mycetomoellerius</taxon>
    </lineage>
</organism>
<dbReference type="EMBL" id="KQ982851">
    <property type="protein sequence ID" value="KYQ49906.1"/>
    <property type="molecule type" value="Genomic_DNA"/>
</dbReference>
<sequence>MQTTEAYPPRSRFIGFIAVYGNVSTRRATTVSTSTTLKYRAYRSFHRRFYKRVSRNRPIKKKKKCTDAYRFAILYNAAGERAR</sequence>
<gene>
    <name evidence="1" type="ORF">ALC60_11081</name>
</gene>
<evidence type="ECO:0000313" key="1">
    <source>
        <dbReference type="EMBL" id="KYQ49906.1"/>
    </source>
</evidence>
<dbReference type="Proteomes" id="UP000075809">
    <property type="component" value="Unassembled WGS sequence"/>
</dbReference>
<accession>A0A151WPW4</accession>
<proteinExistence type="predicted"/>
<dbReference type="AlphaFoldDB" id="A0A151WPW4"/>